<comment type="caution">
    <text evidence="1">The sequence shown here is derived from an EMBL/GenBank/DDBJ whole genome shotgun (WGS) entry which is preliminary data.</text>
</comment>
<dbReference type="Proteomes" id="UP000319671">
    <property type="component" value="Unassembled WGS sequence"/>
</dbReference>
<sequence length="100" mass="11240">MKMLSTNNFTMETTIVQSPGNIISDMGGETVMMSIDNGKYYNLGSVGGYIWSNIEKPISINQLILTLTREFNVETSKCQKEVMPFIELLLNEKLISIEKA</sequence>
<reference evidence="1 2" key="1">
    <citation type="submission" date="2019-06" db="EMBL/GenBank/DDBJ databases">
        <title>Sorghum-associated microbial communities from plants grown in Nebraska, USA.</title>
        <authorList>
            <person name="Schachtman D."/>
        </authorList>
    </citation>
    <scope>NUCLEOTIDE SEQUENCE [LARGE SCALE GENOMIC DNA]</scope>
    <source>
        <strain evidence="1 2">2482</strain>
    </source>
</reference>
<dbReference type="NCBIfam" id="NF033536">
    <property type="entry name" value="lasso_PqqD_Bac"/>
    <property type="match status" value="1"/>
</dbReference>
<dbReference type="Pfam" id="PF05402">
    <property type="entry name" value="PqqD"/>
    <property type="match status" value="1"/>
</dbReference>
<dbReference type="Gene3D" id="1.10.10.1150">
    <property type="entry name" value="Coenzyme PQQ synthesis protein D (PqqD)"/>
    <property type="match status" value="1"/>
</dbReference>
<accession>A0A561D659</accession>
<evidence type="ECO:0000313" key="1">
    <source>
        <dbReference type="EMBL" id="TWD98925.1"/>
    </source>
</evidence>
<evidence type="ECO:0000313" key="2">
    <source>
        <dbReference type="Proteomes" id="UP000319671"/>
    </source>
</evidence>
<dbReference type="InterPro" id="IPR008792">
    <property type="entry name" value="PQQD"/>
</dbReference>
<dbReference type="RefSeq" id="WP_251562940.1">
    <property type="nucleotide sequence ID" value="NZ_VIVN01000008.1"/>
</dbReference>
<keyword evidence="2" id="KW-1185">Reference proteome</keyword>
<proteinExistence type="predicted"/>
<gene>
    <name evidence="1" type="ORF">FB550_108181</name>
</gene>
<name>A0A561D659_9BACI</name>
<organism evidence="1 2">
    <name type="scientific">Neobacillus bataviensis</name>
    <dbReference type="NCBI Taxonomy" id="220685"/>
    <lineage>
        <taxon>Bacteria</taxon>
        <taxon>Bacillati</taxon>
        <taxon>Bacillota</taxon>
        <taxon>Bacilli</taxon>
        <taxon>Bacillales</taxon>
        <taxon>Bacillaceae</taxon>
        <taxon>Neobacillus</taxon>
    </lineage>
</organism>
<dbReference type="AlphaFoldDB" id="A0A561D659"/>
<dbReference type="EMBL" id="VIVN01000008">
    <property type="protein sequence ID" value="TWD98925.1"/>
    <property type="molecule type" value="Genomic_DNA"/>
</dbReference>
<protein>
    <submittedName>
        <fullName evidence="1">Coenzyme PQQ synthesis protein D (PqqD)</fullName>
    </submittedName>
</protein>
<dbReference type="InterPro" id="IPR041881">
    <property type="entry name" value="PqqD_sf"/>
</dbReference>